<evidence type="ECO:0000313" key="11">
    <source>
        <dbReference type="EMBL" id="CAE4579229.1"/>
    </source>
</evidence>
<evidence type="ECO:0000256" key="9">
    <source>
        <dbReference type="ARBA" id="ARBA00038126"/>
    </source>
</evidence>
<evidence type="ECO:0000256" key="2">
    <source>
        <dbReference type="ARBA" id="ARBA00004496"/>
    </source>
</evidence>
<dbReference type="GO" id="GO:0005634">
    <property type="term" value="C:nucleus"/>
    <property type="evidence" value="ECO:0007669"/>
    <property type="project" value="UniProtKB-SubCell"/>
</dbReference>
<evidence type="ECO:0000256" key="7">
    <source>
        <dbReference type="ARBA" id="ARBA00022691"/>
    </source>
</evidence>
<sequence length="398" mass="44372">MEFKFGFQVPSSSDISSKDKNDESNNSNNNKSNKNATSTTERDAKVNDTKGTIQALNIKEAISNHCHYRNIKEADEASNVVNLVSSFPYESIPLSSEEEGEPKSITTPLKRILPSNHKNMVVPNNTDLIPGVYEGGLKVWECSLDLCYYITQQLLLLQNNRTFDKNDLSILELGCGHGLPSCLLLRELLGKAFNMTVLFSDYNEFVLRDVTLPNVLLNTLLPSSTAQDSEKLTSSVGMVSGDWLQLSIHLSNNTLPQISSLGDQYKPPQDGKFDVILMAETTYTTLAARQTAFLILHHLKLPLSRSLEHKNIDKGDDSGGVAFVASKRYYFGVGGGVDVFREECQTLKLVVDDDTHGDDENKRTSWWKLQVETVQVYDNGKGNIRELLKVTPYLVVDE</sequence>
<dbReference type="EC" id="2.1.1.85" evidence="3"/>
<dbReference type="GO" id="GO:0018064">
    <property type="term" value="F:protein-L-histidine N-tele-methyltransferase activity"/>
    <property type="evidence" value="ECO:0007669"/>
    <property type="project" value="UniProtKB-EC"/>
</dbReference>
<comment type="similarity">
    <text evidence="9">Belongs to the methyltransferase superfamily. METTL18 family.</text>
</comment>
<dbReference type="SUPFAM" id="SSF53335">
    <property type="entry name" value="S-adenosyl-L-methionine-dependent methyltransferases"/>
    <property type="match status" value="1"/>
</dbReference>
<dbReference type="GO" id="GO:0032259">
    <property type="term" value="P:methylation"/>
    <property type="evidence" value="ECO:0007669"/>
    <property type="project" value="UniProtKB-KW"/>
</dbReference>
<dbReference type="PANTHER" id="PTHR14614">
    <property type="entry name" value="HEPATOCELLULAR CARCINOMA-ASSOCIATED ANTIGEN"/>
    <property type="match status" value="1"/>
</dbReference>
<evidence type="ECO:0000256" key="1">
    <source>
        <dbReference type="ARBA" id="ARBA00004123"/>
    </source>
</evidence>
<keyword evidence="7" id="KW-0949">S-adenosyl-L-methionine</keyword>
<organism evidence="11">
    <name type="scientific">Ditylum brightwellii</name>
    <dbReference type="NCBI Taxonomy" id="49249"/>
    <lineage>
        <taxon>Eukaryota</taxon>
        <taxon>Sar</taxon>
        <taxon>Stramenopiles</taxon>
        <taxon>Ochrophyta</taxon>
        <taxon>Bacillariophyta</taxon>
        <taxon>Mediophyceae</taxon>
        <taxon>Lithodesmiophycidae</taxon>
        <taxon>Lithodesmiales</taxon>
        <taxon>Lithodesmiaceae</taxon>
        <taxon>Ditylum</taxon>
    </lineage>
</organism>
<keyword evidence="8" id="KW-0539">Nucleus</keyword>
<feature type="region of interest" description="Disordered" evidence="10">
    <location>
        <begin position="1"/>
        <end position="48"/>
    </location>
</feature>
<dbReference type="PANTHER" id="PTHR14614:SF39">
    <property type="entry name" value="HISTIDINE PROTEIN METHYLTRANSFERASE 1 HOMOLOG"/>
    <property type="match status" value="1"/>
</dbReference>
<evidence type="ECO:0000256" key="4">
    <source>
        <dbReference type="ARBA" id="ARBA00022490"/>
    </source>
</evidence>
<dbReference type="InterPro" id="IPR019410">
    <property type="entry name" value="Methyltransf_16"/>
</dbReference>
<evidence type="ECO:0000256" key="8">
    <source>
        <dbReference type="ARBA" id="ARBA00023242"/>
    </source>
</evidence>
<evidence type="ECO:0000256" key="3">
    <source>
        <dbReference type="ARBA" id="ARBA00012533"/>
    </source>
</evidence>
<evidence type="ECO:0000256" key="6">
    <source>
        <dbReference type="ARBA" id="ARBA00022679"/>
    </source>
</evidence>
<dbReference type="Gene3D" id="3.40.50.150">
    <property type="entry name" value="Vaccinia Virus protein VP39"/>
    <property type="match status" value="1"/>
</dbReference>
<evidence type="ECO:0000256" key="10">
    <source>
        <dbReference type="SAM" id="MobiDB-lite"/>
    </source>
</evidence>
<dbReference type="EMBL" id="HBNS01000910">
    <property type="protein sequence ID" value="CAE4579229.1"/>
    <property type="molecule type" value="Transcribed_RNA"/>
</dbReference>
<gene>
    <name evidence="11" type="ORF">DBRI00130_LOCUS716</name>
</gene>
<accession>A0A7S4QCB6</accession>
<reference evidence="11" key="1">
    <citation type="submission" date="2021-01" db="EMBL/GenBank/DDBJ databases">
        <authorList>
            <person name="Corre E."/>
            <person name="Pelletier E."/>
            <person name="Niang G."/>
            <person name="Scheremetjew M."/>
            <person name="Finn R."/>
            <person name="Kale V."/>
            <person name="Holt S."/>
            <person name="Cochrane G."/>
            <person name="Meng A."/>
            <person name="Brown T."/>
            <person name="Cohen L."/>
        </authorList>
    </citation>
    <scope>NUCLEOTIDE SEQUENCE</scope>
    <source>
        <strain evidence="11">GSO104</strain>
    </source>
</reference>
<dbReference type="InterPro" id="IPR029063">
    <property type="entry name" value="SAM-dependent_MTases_sf"/>
</dbReference>
<proteinExistence type="inferred from homology"/>
<dbReference type="GO" id="GO:0005737">
    <property type="term" value="C:cytoplasm"/>
    <property type="evidence" value="ECO:0007669"/>
    <property type="project" value="UniProtKB-SubCell"/>
</dbReference>
<keyword evidence="4" id="KW-0963">Cytoplasm</keyword>
<name>A0A7S4QCB6_9STRA</name>
<dbReference type="AlphaFoldDB" id="A0A7S4QCB6"/>
<protein>
    <recommendedName>
        <fullName evidence="3">protein-histidine N-methyltransferase</fullName>
        <ecNumber evidence="3">2.1.1.85</ecNumber>
    </recommendedName>
</protein>
<comment type="subcellular location">
    <subcellularLocation>
        <location evidence="2">Cytoplasm</location>
    </subcellularLocation>
    <subcellularLocation>
        <location evidence="1">Nucleus</location>
    </subcellularLocation>
</comment>
<dbReference type="Pfam" id="PF10294">
    <property type="entry name" value="Methyltransf_16"/>
    <property type="match status" value="1"/>
</dbReference>
<evidence type="ECO:0000256" key="5">
    <source>
        <dbReference type="ARBA" id="ARBA00022603"/>
    </source>
</evidence>
<keyword evidence="6" id="KW-0808">Transferase</keyword>
<keyword evidence="5" id="KW-0489">Methyltransferase</keyword>
<feature type="compositionally biased region" description="Low complexity" evidence="10">
    <location>
        <begin position="24"/>
        <end position="35"/>
    </location>
</feature>